<dbReference type="AlphaFoldDB" id="A0A2S9GSI6"/>
<reference evidence="1 2" key="1">
    <citation type="submission" date="2018-02" db="EMBL/GenBank/DDBJ databases">
        <title>Solimicrobium silvestre gen. nov., sp. nov., isolated from alpine forest soil.</title>
        <authorList>
            <person name="Margesin R."/>
            <person name="Albuquerque L."/>
            <person name="Zhang D.-C."/>
            <person name="Froufe H.J.C."/>
            <person name="Severino R."/>
            <person name="Roxo I."/>
            <person name="Egas C."/>
            <person name="Da Costa M.S."/>
        </authorList>
    </citation>
    <scope>NUCLEOTIDE SEQUENCE [LARGE SCALE GENOMIC DNA]</scope>
    <source>
        <strain evidence="1 2">S20-91</strain>
    </source>
</reference>
<organism evidence="1 2">
    <name type="scientific">Solimicrobium silvestre</name>
    <dbReference type="NCBI Taxonomy" id="2099400"/>
    <lineage>
        <taxon>Bacteria</taxon>
        <taxon>Pseudomonadati</taxon>
        <taxon>Pseudomonadota</taxon>
        <taxon>Betaproteobacteria</taxon>
        <taxon>Burkholderiales</taxon>
        <taxon>Oxalobacteraceae</taxon>
        <taxon>Solimicrobium</taxon>
    </lineage>
</organism>
<comment type="caution">
    <text evidence="1">The sequence shown here is derived from an EMBL/GenBank/DDBJ whole genome shotgun (WGS) entry which is preliminary data.</text>
</comment>
<evidence type="ECO:0000313" key="2">
    <source>
        <dbReference type="Proteomes" id="UP000237839"/>
    </source>
</evidence>
<dbReference type="EMBL" id="PUGF01000040">
    <property type="protein sequence ID" value="PRC90656.1"/>
    <property type="molecule type" value="Genomic_DNA"/>
</dbReference>
<accession>A0A2S9GSI6</accession>
<protein>
    <recommendedName>
        <fullName evidence="3">HEAT repeat domain-containing protein</fullName>
    </recommendedName>
</protein>
<dbReference type="RefSeq" id="WP_105534362.1">
    <property type="nucleotide sequence ID" value="NZ_PUGF01000040.1"/>
</dbReference>
<dbReference type="OrthoDB" id="876778at2"/>
<evidence type="ECO:0008006" key="3">
    <source>
        <dbReference type="Google" id="ProtNLM"/>
    </source>
</evidence>
<dbReference type="Proteomes" id="UP000237839">
    <property type="component" value="Unassembled WGS sequence"/>
</dbReference>
<evidence type="ECO:0000313" key="1">
    <source>
        <dbReference type="EMBL" id="PRC90656.1"/>
    </source>
</evidence>
<name>A0A2S9GSI6_9BURK</name>
<proteinExistence type="predicted"/>
<keyword evidence="2" id="KW-1185">Reference proteome</keyword>
<sequence>MIIPQRGSNAFKLLYTGNNGEEIGLDEVQLLDDYPQTRIRDLSALLNDSNLFIRYQAILILTAWGLEVGIDNAENMIVAGVADDLNLSPNRINGKDNRFDDLAEAIHLYVLSGGSGVRACKAFCALLKSYPIYYFESKFKRALLKHATPEMIGEIKDSILKCLKAGKFYQASQLLPILAKLDSVACWDIFPEIAALPMQIPDPAANIAEALRYISTQDSDKLLTQYLTHKGAGVALAAQESIDFKKKQSIK</sequence>
<gene>
    <name evidence="1" type="ORF">S2091_4639</name>
</gene>